<dbReference type="Pfam" id="PF13424">
    <property type="entry name" value="TPR_12"/>
    <property type="match status" value="1"/>
</dbReference>
<dbReference type="Proteomes" id="UP001244787">
    <property type="component" value="Unassembled WGS sequence"/>
</dbReference>
<organism evidence="6 7">
    <name type="scientific">Aequorivita aurantiaca</name>
    <dbReference type="NCBI Taxonomy" id="3053356"/>
    <lineage>
        <taxon>Bacteria</taxon>
        <taxon>Pseudomonadati</taxon>
        <taxon>Bacteroidota</taxon>
        <taxon>Flavobacteriia</taxon>
        <taxon>Flavobacteriales</taxon>
        <taxon>Flavobacteriaceae</taxon>
        <taxon>Aequorivita</taxon>
    </lineage>
</organism>
<dbReference type="InterPro" id="IPR019734">
    <property type="entry name" value="TPR_rpt"/>
</dbReference>
<dbReference type="InterPro" id="IPR024812">
    <property type="entry name" value="TPR_24"/>
</dbReference>
<evidence type="ECO:0000313" key="6">
    <source>
        <dbReference type="EMBL" id="MDN3725410.1"/>
    </source>
</evidence>
<evidence type="ECO:0000259" key="5">
    <source>
        <dbReference type="SMART" id="SM00421"/>
    </source>
</evidence>
<accession>A0ABT8DNF4</accession>
<gene>
    <name evidence="6" type="ORF">QRD02_13560</name>
</gene>
<dbReference type="InterPro" id="IPR000792">
    <property type="entry name" value="Tscrpt_reg_LuxR_C"/>
</dbReference>
<reference evidence="6 7" key="1">
    <citation type="submission" date="2023-06" db="EMBL/GenBank/DDBJ databases">
        <authorList>
            <person name="Ye Y.-Q."/>
            <person name="Du Z.-J."/>
        </authorList>
    </citation>
    <scope>NUCLEOTIDE SEQUENCE [LARGE SCALE GENOMIC DNA]</scope>
    <source>
        <strain evidence="6 7">SDUM287046</strain>
    </source>
</reference>
<evidence type="ECO:0000256" key="4">
    <source>
        <dbReference type="SAM" id="SignalP"/>
    </source>
</evidence>
<dbReference type="Gene3D" id="1.10.10.10">
    <property type="entry name" value="Winged helix-like DNA-binding domain superfamily/Winged helix DNA-binding domain"/>
    <property type="match status" value="1"/>
</dbReference>
<dbReference type="PANTHER" id="PTHR47050:SF1">
    <property type="entry name" value="TETRATRICOPEPTIDE REPEAT PROTEIN 24-LIKE"/>
    <property type="match status" value="1"/>
</dbReference>
<dbReference type="PANTHER" id="PTHR47050">
    <property type="entry name" value="TETRATRICOPEPTIDE REPEAT PROTEIN 24"/>
    <property type="match status" value="1"/>
</dbReference>
<dbReference type="InterPro" id="IPR016032">
    <property type="entry name" value="Sig_transdc_resp-reg_C-effctor"/>
</dbReference>
<name>A0ABT8DNF4_9FLAO</name>
<protein>
    <submittedName>
        <fullName evidence="6">Tetratricopeptide repeat protein</fullName>
    </submittedName>
</protein>
<evidence type="ECO:0000256" key="1">
    <source>
        <dbReference type="PROSITE-ProRule" id="PRU00339"/>
    </source>
</evidence>
<feature type="coiled-coil region" evidence="2">
    <location>
        <begin position="458"/>
        <end position="507"/>
    </location>
</feature>
<dbReference type="RefSeq" id="WP_290255502.1">
    <property type="nucleotide sequence ID" value="NZ_JAUGQQ010000015.1"/>
</dbReference>
<dbReference type="SMART" id="SM00028">
    <property type="entry name" value="TPR"/>
    <property type="match status" value="4"/>
</dbReference>
<feature type="transmembrane region" description="Helical" evidence="3">
    <location>
        <begin position="419"/>
        <end position="438"/>
    </location>
</feature>
<keyword evidence="1" id="KW-0802">TPR repeat</keyword>
<dbReference type="PROSITE" id="PS50005">
    <property type="entry name" value="TPR"/>
    <property type="match status" value="1"/>
</dbReference>
<comment type="caution">
    <text evidence="6">The sequence shown here is derived from an EMBL/GenBank/DDBJ whole genome shotgun (WGS) entry which is preliminary data.</text>
</comment>
<feature type="domain" description="HTH luxR-type" evidence="5">
    <location>
        <begin position="553"/>
        <end position="610"/>
    </location>
</feature>
<dbReference type="SUPFAM" id="SSF46894">
    <property type="entry name" value="C-terminal effector domain of the bipartite response regulators"/>
    <property type="match status" value="1"/>
</dbReference>
<keyword evidence="2" id="KW-0175">Coiled coil</keyword>
<dbReference type="EMBL" id="JAUGQQ010000015">
    <property type="protein sequence ID" value="MDN3725410.1"/>
    <property type="molecule type" value="Genomic_DNA"/>
</dbReference>
<feature type="chain" id="PRO_5047059176" evidence="4">
    <location>
        <begin position="21"/>
        <end position="614"/>
    </location>
</feature>
<keyword evidence="3" id="KW-1133">Transmembrane helix</keyword>
<feature type="repeat" description="TPR" evidence="1">
    <location>
        <begin position="63"/>
        <end position="96"/>
    </location>
</feature>
<dbReference type="SMART" id="SM00421">
    <property type="entry name" value="HTH_LUXR"/>
    <property type="match status" value="1"/>
</dbReference>
<dbReference type="Gene3D" id="1.25.40.10">
    <property type="entry name" value="Tetratricopeptide repeat domain"/>
    <property type="match status" value="1"/>
</dbReference>
<evidence type="ECO:0000256" key="3">
    <source>
        <dbReference type="SAM" id="Phobius"/>
    </source>
</evidence>
<proteinExistence type="predicted"/>
<dbReference type="SUPFAM" id="SSF48452">
    <property type="entry name" value="TPR-like"/>
    <property type="match status" value="2"/>
</dbReference>
<sequence length="614" mass="70765">MKQYALLSFLLFLCCANLPAQNGKIEKLQQQIENDLFKKPDSAKVYLFKLLEQSEALHDTVTAKTYSNLGITYNQLAVYDSAVYSFDKGIALSNGFPHTQAQIYSNLAINYRTMAEYSKSLQALEEAMKRYKALGELNGEGLVYGEMASNYNYMAKKEKAIIYLKKAIEIFKETEDPRIYILQQKLGNVYFNNGNYKFAIDIYEDVLPEFRKQKGAPYYLTLLAYAESLVETGKQKEGEEWLEEARDGLKDINNLEYMNVAIGKLGKIYAETGRPQLAEKALRDAYNYLLEVNSTRFLPVASYYLRFLNEKNDSRAALEVINNVKESTANFKQRMNAQDELGFLLYAKDTYAKAGNYATALDVFERIDFLKDSIGNAEDNVKIKQLEEVYQNEIQGEKNKALSQNNDLLKKYNSEQKSLTLLTLAFAIMFLVVSMVLYKYHRKKIKLQKDSLAQLETTNLILQENQELEQELRKEKENSLGNKERELVAMSMEVADIQNQIKDLLEASSKEDIAPELAAQIESILNQRNYWKYFKTKFVEVYPEFGYSLSEMFPVLSENDIAFCSLLKLQLTNKEIASLMGISHQSVISKKYRIKKKMNLHDNDESFEQLMRDL</sequence>
<keyword evidence="4" id="KW-0732">Signal</keyword>
<dbReference type="InterPro" id="IPR011990">
    <property type="entry name" value="TPR-like_helical_dom_sf"/>
</dbReference>
<feature type="signal peptide" evidence="4">
    <location>
        <begin position="1"/>
        <end position="20"/>
    </location>
</feature>
<evidence type="ECO:0000256" key="2">
    <source>
        <dbReference type="SAM" id="Coils"/>
    </source>
</evidence>
<keyword evidence="7" id="KW-1185">Reference proteome</keyword>
<keyword evidence="3" id="KW-0472">Membrane</keyword>
<evidence type="ECO:0000313" key="7">
    <source>
        <dbReference type="Proteomes" id="UP001244787"/>
    </source>
</evidence>
<keyword evidence="3" id="KW-0812">Transmembrane</keyword>
<dbReference type="InterPro" id="IPR036388">
    <property type="entry name" value="WH-like_DNA-bd_sf"/>
</dbReference>